<name>A0A4Q1JXS3_9GAMM</name>
<dbReference type="OrthoDB" id="5959600at2"/>
<proteinExistence type="predicted"/>
<dbReference type="EMBL" id="SAWZ01000003">
    <property type="protein sequence ID" value="RXR06469.1"/>
    <property type="molecule type" value="Genomic_DNA"/>
</dbReference>
<organism evidence="1 2">
    <name type="scientific">Pseudoxanthomonas composti</name>
    <dbReference type="NCBI Taxonomy" id="2137479"/>
    <lineage>
        <taxon>Bacteria</taxon>
        <taxon>Pseudomonadati</taxon>
        <taxon>Pseudomonadota</taxon>
        <taxon>Gammaproteobacteria</taxon>
        <taxon>Lysobacterales</taxon>
        <taxon>Lysobacteraceae</taxon>
        <taxon>Pseudoxanthomonas</taxon>
    </lineage>
</organism>
<sequence>MGSQYASETRLAALLDQLEQDLPALVAEHPSPGDFWNAFMLRVDVIEDAAGPDDARVLPRLNAMLKPHGMQIASVD</sequence>
<comment type="caution">
    <text evidence="1">The sequence shown here is derived from an EMBL/GenBank/DDBJ whole genome shotgun (WGS) entry which is preliminary data.</text>
</comment>
<protein>
    <submittedName>
        <fullName evidence="1">Uncharacterized protein</fullName>
    </submittedName>
</protein>
<reference evidence="1 2" key="1">
    <citation type="submission" date="2019-01" db="EMBL/GenBank/DDBJ databases">
        <title>Pseudoxanthomonas composti sp. nov., isolated from compost.</title>
        <authorList>
            <person name="Yang G."/>
        </authorList>
    </citation>
    <scope>NUCLEOTIDE SEQUENCE [LARGE SCALE GENOMIC DNA]</scope>
    <source>
        <strain evidence="1 2">GSS15</strain>
    </source>
</reference>
<dbReference type="AlphaFoldDB" id="A0A4Q1JXS3"/>
<dbReference type="RefSeq" id="WP_129470576.1">
    <property type="nucleotide sequence ID" value="NZ_SAWZ01000003.1"/>
</dbReference>
<gene>
    <name evidence="1" type="ORF">EPA99_07425</name>
</gene>
<evidence type="ECO:0000313" key="2">
    <source>
        <dbReference type="Proteomes" id="UP000289784"/>
    </source>
</evidence>
<evidence type="ECO:0000313" key="1">
    <source>
        <dbReference type="EMBL" id="RXR06469.1"/>
    </source>
</evidence>
<dbReference type="Proteomes" id="UP000289784">
    <property type="component" value="Unassembled WGS sequence"/>
</dbReference>
<keyword evidence="2" id="KW-1185">Reference proteome</keyword>
<accession>A0A4Q1JXS3</accession>